<feature type="compositionally biased region" description="Basic and acidic residues" evidence="1">
    <location>
        <begin position="86"/>
        <end position="114"/>
    </location>
</feature>
<feature type="region of interest" description="Disordered" evidence="1">
    <location>
        <begin position="46"/>
        <end position="114"/>
    </location>
</feature>
<dbReference type="OrthoDB" id="5772858at2"/>
<dbReference type="EMBL" id="CP021376">
    <property type="protein sequence ID" value="ART78978.1"/>
    <property type="molecule type" value="Genomic_DNA"/>
</dbReference>
<accession>A0A1Y0CUS7</accession>
<dbReference type="PROSITE" id="PS51257">
    <property type="entry name" value="PROKAR_LIPOPROTEIN"/>
    <property type="match status" value="1"/>
</dbReference>
<evidence type="ECO:0000313" key="3">
    <source>
        <dbReference type="EMBL" id="ART78978.1"/>
    </source>
</evidence>
<evidence type="ECO:0000313" key="4">
    <source>
        <dbReference type="Proteomes" id="UP000243793"/>
    </source>
</evidence>
<dbReference type="Proteomes" id="UP000243793">
    <property type="component" value="Chromosome"/>
</dbReference>
<name>A0A1Y0CUS7_9GAMM</name>
<evidence type="ECO:0000256" key="1">
    <source>
        <dbReference type="SAM" id="MobiDB-lite"/>
    </source>
</evidence>
<protein>
    <recommendedName>
        <fullName evidence="5">Apolipophorin</fullName>
    </recommendedName>
</protein>
<feature type="compositionally biased region" description="Basic and acidic residues" evidence="1">
    <location>
        <begin position="46"/>
        <end position="63"/>
    </location>
</feature>
<dbReference type="AlphaFoldDB" id="A0A1Y0CUS7"/>
<gene>
    <name evidence="3" type="ORF">CBP12_01470</name>
</gene>
<evidence type="ECO:0000256" key="2">
    <source>
        <dbReference type="SAM" id="SignalP"/>
    </source>
</evidence>
<dbReference type="RefSeq" id="WP_086962274.1">
    <property type="nucleotide sequence ID" value="NZ_CP021376.1"/>
</dbReference>
<reference evidence="4" key="1">
    <citation type="submission" date="2017-05" db="EMBL/GenBank/DDBJ databases">
        <authorList>
            <person name="Sung H."/>
        </authorList>
    </citation>
    <scope>NUCLEOTIDE SEQUENCE [LARGE SCALE GENOMIC DNA]</scope>
    <source>
        <strain evidence="4">AMac2203</strain>
    </source>
</reference>
<organism evidence="3 4">
    <name type="scientific">Oceanisphaera avium</name>
    <dbReference type="NCBI Taxonomy" id="1903694"/>
    <lineage>
        <taxon>Bacteria</taxon>
        <taxon>Pseudomonadati</taxon>
        <taxon>Pseudomonadota</taxon>
        <taxon>Gammaproteobacteria</taxon>
        <taxon>Aeromonadales</taxon>
        <taxon>Aeromonadaceae</taxon>
        <taxon>Oceanisphaera</taxon>
    </lineage>
</organism>
<evidence type="ECO:0008006" key="5">
    <source>
        <dbReference type="Google" id="ProtNLM"/>
    </source>
</evidence>
<keyword evidence="4" id="KW-1185">Reference proteome</keyword>
<dbReference type="KEGG" id="ocm:CBP12_01470"/>
<sequence length="114" mass="12063">MKKSLLNILLLTSVTAFGLAACDNQGPAEKAGEQLDNSVEQLQDKSKETLGLKEKGTLEKAGEQLDETSADLKESAADLKAGAAEQADKARDAMSDAADAADRKLEELKAEDNN</sequence>
<keyword evidence="2" id="KW-0732">Signal</keyword>
<feature type="chain" id="PRO_5012778850" description="Apolipophorin" evidence="2">
    <location>
        <begin position="21"/>
        <end position="114"/>
    </location>
</feature>
<feature type="signal peptide" evidence="2">
    <location>
        <begin position="1"/>
        <end position="20"/>
    </location>
</feature>
<proteinExistence type="predicted"/>